<accession>A0A4Q7N6L4</accession>
<dbReference type="InterPro" id="IPR012133">
    <property type="entry name" value="Alpha-hydoxy_acid_DH_FMN"/>
</dbReference>
<dbReference type="PROSITE" id="PS00557">
    <property type="entry name" value="FMN_HYDROXY_ACID_DH_1"/>
    <property type="match status" value="1"/>
</dbReference>
<comment type="caution">
    <text evidence="10">The sequence shown here is derived from an EMBL/GenBank/DDBJ whole genome shotgun (WGS) entry which is preliminary data.</text>
</comment>
<feature type="compositionally biased region" description="Basic and acidic residues" evidence="8">
    <location>
        <begin position="376"/>
        <end position="387"/>
    </location>
</feature>
<evidence type="ECO:0000256" key="6">
    <source>
        <dbReference type="PIRSR" id="PIRSR000138-1"/>
    </source>
</evidence>
<dbReference type="AlphaFoldDB" id="A0A4Q7N6L4"/>
<dbReference type="PROSITE" id="PS51349">
    <property type="entry name" value="FMN_HYDROXY_ACID_DH_2"/>
    <property type="match status" value="1"/>
</dbReference>
<comment type="cofactor">
    <cofactor evidence="1">
        <name>FMN</name>
        <dbReference type="ChEBI" id="CHEBI:58210"/>
    </cofactor>
</comment>
<feature type="domain" description="FMN hydroxy acid dehydrogenase" evidence="9">
    <location>
        <begin position="1"/>
        <end position="380"/>
    </location>
</feature>
<feature type="binding site" evidence="7">
    <location>
        <position position="131"/>
    </location>
    <ligand>
        <name>glyoxylate</name>
        <dbReference type="ChEBI" id="CHEBI:36655"/>
    </ligand>
</feature>
<feature type="binding site" evidence="7">
    <location>
        <position position="129"/>
    </location>
    <ligand>
        <name>FMN</name>
        <dbReference type="ChEBI" id="CHEBI:58210"/>
    </ligand>
</feature>
<feature type="binding site" evidence="7">
    <location>
        <begin position="79"/>
        <end position="81"/>
    </location>
    <ligand>
        <name>FMN</name>
        <dbReference type="ChEBI" id="CHEBI:58210"/>
    </ligand>
</feature>
<dbReference type="SUPFAM" id="SSF51395">
    <property type="entry name" value="FMN-linked oxidoreductases"/>
    <property type="match status" value="1"/>
</dbReference>
<dbReference type="InterPro" id="IPR000262">
    <property type="entry name" value="FMN-dep_DH"/>
</dbReference>
<dbReference type="Proteomes" id="UP000292445">
    <property type="component" value="Unassembled WGS sequence"/>
</dbReference>
<evidence type="ECO:0000256" key="3">
    <source>
        <dbReference type="ARBA" id="ARBA00022643"/>
    </source>
</evidence>
<keyword evidence="4" id="KW-0560">Oxidoreductase</keyword>
<organism evidence="10 11">
    <name type="scientific">Pigmentiphaga kullae</name>
    <dbReference type="NCBI Taxonomy" id="151784"/>
    <lineage>
        <taxon>Bacteria</taxon>
        <taxon>Pseudomonadati</taxon>
        <taxon>Pseudomonadota</taxon>
        <taxon>Betaproteobacteria</taxon>
        <taxon>Burkholderiales</taxon>
        <taxon>Alcaligenaceae</taxon>
        <taxon>Pigmentiphaga</taxon>
    </lineage>
</organism>
<evidence type="ECO:0000259" key="9">
    <source>
        <dbReference type="PROSITE" id="PS51349"/>
    </source>
</evidence>
<evidence type="ECO:0000256" key="1">
    <source>
        <dbReference type="ARBA" id="ARBA00001917"/>
    </source>
</evidence>
<keyword evidence="11" id="KW-1185">Reference proteome</keyword>
<feature type="binding site" evidence="7">
    <location>
        <position position="157"/>
    </location>
    <ligand>
        <name>FMN</name>
        <dbReference type="ChEBI" id="CHEBI:58210"/>
    </ligand>
</feature>
<feature type="binding site" evidence="7">
    <location>
        <position position="274"/>
    </location>
    <ligand>
        <name>FMN</name>
        <dbReference type="ChEBI" id="CHEBI:58210"/>
    </ligand>
</feature>
<protein>
    <submittedName>
        <fullName evidence="10">L-lactate dehydrogenase (Cytochrome)/(S)-mandelate dehydrogenase</fullName>
    </submittedName>
</protein>
<feature type="binding site" evidence="7">
    <location>
        <begin position="306"/>
        <end position="310"/>
    </location>
    <ligand>
        <name>FMN</name>
        <dbReference type="ChEBI" id="CHEBI:58210"/>
    </ligand>
</feature>
<dbReference type="RefSeq" id="WP_130362043.1">
    <property type="nucleotide sequence ID" value="NZ_SGXC01000004.1"/>
</dbReference>
<feature type="binding site" evidence="7">
    <location>
        <position position="279"/>
    </location>
    <ligand>
        <name>glyoxylate</name>
        <dbReference type="ChEBI" id="CHEBI:36655"/>
    </ligand>
</feature>
<dbReference type="GO" id="GO:0005886">
    <property type="term" value="C:plasma membrane"/>
    <property type="evidence" value="ECO:0007669"/>
    <property type="project" value="TreeGrafter"/>
</dbReference>
<dbReference type="GO" id="GO:0010181">
    <property type="term" value="F:FMN binding"/>
    <property type="evidence" value="ECO:0007669"/>
    <property type="project" value="InterPro"/>
</dbReference>
<dbReference type="InterPro" id="IPR013785">
    <property type="entry name" value="Aldolase_TIM"/>
</dbReference>
<evidence type="ECO:0000256" key="4">
    <source>
        <dbReference type="ARBA" id="ARBA00023002"/>
    </source>
</evidence>
<dbReference type="EMBL" id="SGXC01000004">
    <property type="protein sequence ID" value="RZS76977.1"/>
    <property type="molecule type" value="Genomic_DNA"/>
</dbReference>
<dbReference type="PANTHER" id="PTHR10578:SF107">
    <property type="entry name" value="2-HYDROXYACID OXIDASE 1"/>
    <property type="match status" value="1"/>
</dbReference>
<evidence type="ECO:0000313" key="10">
    <source>
        <dbReference type="EMBL" id="RZS76977.1"/>
    </source>
</evidence>
<feature type="active site" description="Proton acceptor" evidence="6">
    <location>
        <position position="276"/>
    </location>
</feature>
<comment type="similarity">
    <text evidence="5">Belongs to the FMN-dependent alpha-hydroxy acid dehydrogenase family.</text>
</comment>
<evidence type="ECO:0000313" key="11">
    <source>
        <dbReference type="Proteomes" id="UP000292445"/>
    </source>
</evidence>
<feature type="binding site" evidence="7">
    <location>
        <begin position="329"/>
        <end position="330"/>
    </location>
    <ligand>
        <name>FMN</name>
        <dbReference type="ChEBI" id="CHEBI:58210"/>
    </ligand>
</feature>
<dbReference type="InterPro" id="IPR008259">
    <property type="entry name" value="FMN_hydac_DH_AS"/>
</dbReference>
<dbReference type="GO" id="GO:0004459">
    <property type="term" value="F:L-lactate dehydrogenase (NAD+) activity"/>
    <property type="evidence" value="ECO:0007669"/>
    <property type="project" value="TreeGrafter"/>
</dbReference>
<evidence type="ECO:0000256" key="8">
    <source>
        <dbReference type="SAM" id="MobiDB-lite"/>
    </source>
</evidence>
<sequence>MHIESVSCIDDLRRAALARIPRFAYTFLAGGAGNDAGVRRNEQELARLLFAPVGMATGRVDTSVRLFGRTYAQPFGFAPVGMANLAWAGCDLMLAETAQRESLPYVISTAASTELEELAARAPDNCWFQLYMLRDDELNFALLDRVAAAGIEVLAVTVDTPVRSRRNGSIRERFEQPFQPHPRFVLDVARHPRWALRTARAGMPNLMNYSRYVEGGDIHKVAAFMKAQSRGGVSWDDIAMLRRRWKGPLVVKGILDAADATRAAREGADAVWVSNHGGRQLESAPATISVLPAVREAVGTLPVLFDSGVRGGEDIVKAGALGATMAFCGRAPIFGAAAFGAAGVAKAHAVLADEVRTTLAQIGCRRFADLSPAFIHRGEPGQGERGRAAPAARAA</sequence>
<evidence type="ECO:0000256" key="7">
    <source>
        <dbReference type="PIRSR" id="PIRSR000138-2"/>
    </source>
</evidence>
<gene>
    <name evidence="10" type="ORF">EV675_5700</name>
</gene>
<feature type="binding site" evidence="7">
    <location>
        <position position="108"/>
    </location>
    <ligand>
        <name>FMN</name>
        <dbReference type="ChEBI" id="CHEBI:58210"/>
    </ligand>
</feature>
<dbReference type="PANTHER" id="PTHR10578">
    <property type="entry name" value="S -2-HYDROXY-ACID OXIDASE-RELATED"/>
    <property type="match status" value="1"/>
</dbReference>
<reference evidence="10 11" key="1">
    <citation type="submission" date="2019-02" db="EMBL/GenBank/DDBJ databases">
        <title>Genomic Encyclopedia of Type Strains, Phase IV (KMG-IV): sequencing the most valuable type-strain genomes for metagenomic binning, comparative biology and taxonomic classification.</title>
        <authorList>
            <person name="Goeker M."/>
        </authorList>
    </citation>
    <scope>NUCLEOTIDE SEQUENCE [LARGE SCALE GENOMIC DNA]</scope>
    <source>
        <strain evidence="10 11">K24</strain>
    </source>
</reference>
<dbReference type="Pfam" id="PF01070">
    <property type="entry name" value="FMN_dh"/>
    <property type="match status" value="1"/>
</dbReference>
<dbReference type="OrthoDB" id="9770452at2"/>
<feature type="binding site" evidence="7">
    <location>
        <position position="276"/>
    </location>
    <ligand>
        <name>glyoxylate</name>
        <dbReference type="ChEBI" id="CHEBI:36655"/>
    </ligand>
</feature>
<proteinExistence type="inferred from homology"/>
<dbReference type="PIRSF" id="PIRSF000138">
    <property type="entry name" value="Al-hdrx_acd_dh"/>
    <property type="match status" value="1"/>
</dbReference>
<feature type="region of interest" description="Disordered" evidence="8">
    <location>
        <begin position="375"/>
        <end position="395"/>
    </location>
</feature>
<evidence type="ECO:0000256" key="2">
    <source>
        <dbReference type="ARBA" id="ARBA00022630"/>
    </source>
</evidence>
<feature type="binding site" evidence="7">
    <location>
        <position position="252"/>
    </location>
    <ligand>
        <name>FMN</name>
        <dbReference type="ChEBI" id="CHEBI:58210"/>
    </ligand>
</feature>
<feature type="binding site" evidence="7">
    <location>
        <position position="166"/>
    </location>
    <ligand>
        <name>glyoxylate</name>
        <dbReference type="ChEBI" id="CHEBI:36655"/>
    </ligand>
</feature>
<name>A0A4Q7N6L4_9BURK</name>
<keyword evidence="2 7" id="KW-0285">Flavoprotein</keyword>
<dbReference type="GO" id="GO:0009060">
    <property type="term" value="P:aerobic respiration"/>
    <property type="evidence" value="ECO:0007669"/>
    <property type="project" value="TreeGrafter"/>
</dbReference>
<dbReference type="Gene3D" id="3.20.20.70">
    <property type="entry name" value="Aldolase class I"/>
    <property type="match status" value="1"/>
</dbReference>
<dbReference type="InterPro" id="IPR037396">
    <property type="entry name" value="FMN_HAD"/>
</dbReference>
<evidence type="ECO:0000256" key="5">
    <source>
        <dbReference type="ARBA" id="ARBA00024042"/>
    </source>
</evidence>
<keyword evidence="3 7" id="KW-0288">FMN</keyword>
<dbReference type="CDD" id="cd02809">
    <property type="entry name" value="alpha_hydroxyacid_oxid_FMN"/>
    <property type="match status" value="1"/>
</dbReference>